<keyword evidence="4 6" id="KW-0472">Membrane</keyword>
<dbReference type="Gene3D" id="1.20.1540.10">
    <property type="entry name" value="Rhomboid-like"/>
    <property type="match status" value="1"/>
</dbReference>
<evidence type="ECO:0000313" key="9">
    <source>
        <dbReference type="Proteomes" id="UP000777784"/>
    </source>
</evidence>
<dbReference type="SUPFAM" id="SSF144091">
    <property type="entry name" value="Rhomboid-like"/>
    <property type="match status" value="1"/>
</dbReference>
<gene>
    <name evidence="8" type="ORF">KJ970_19570</name>
</gene>
<feature type="transmembrane region" description="Helical" evidence="6">
    <location>
        <begin position="229"/>
        <end position="248"/>
    </location>
</feature>
<organism evidence="8 9">
    <name type="scientific">Eiseniibacteriota bacterium</name>
    <dbReference type="NCBI Taxonomy" id="2212470"/>
    <lineage>
        <taxon>Bacteria</taxon>
        <taxon>Candidatus Eiseniibacteriota</taxon>
    </lineage>
</organism>
<comment type="caution">
    <text evidence="8">The sequence shown here is derived from an EMBL/GenBank/DDBJ whole genome shotgun (WGS) entry which is preliminary data.</text>
</comment>
<dbReference type="GO" id="GO:0016020">
    <property type="term" value="C:membrane"/>
    <property type="evidence" value="ECO:0007669"/>
    <property type="project" value="UniProtKB-SubCell"/>
</dbReference>
<feature type="transmembrane region" description="Helical" evidence="6">
    <location>
        <begin position="254"/>
        <end position="278"/>
    </location>
</feature>
<feature type="transmembrane region" description="Helical" evidence="6">
    <location>
        <begin position="290"/>
        <end position="306"/>
    </location>
</feature>
<dbReference type="GO" id="GO:0004252">
    <property type="term" value="F:serine-type endopeptidase activity"/>
    <property type="evidence" value="ECO:0007669"/>
    <property type="project" value="InterPro"/>
</dbReference>
<comment type="subcellular location">
    <subcellularLocation>
        <location evidence="1">Membrane</location>
        <topology evidence="1">Multi-pass membrane protein</topology>
    </subcellularLocation>
</comment>
<evidence type="ECO:0000256" key="2">
    <source>
        <dbReference type="ARBA" id="ARBA00022692"/>
    </source>
</evidence>
<keyword evidence="2 6" id="KW-0812">Transmembrane</keyword>
<dbReference type="AlphaFoldDB" id="A0A948S0N1"/>
<keyword evidence="8" id="KW-0645">Protease</keyword>
<name>A0A948S0N1_UNCEI</name>
<sequence length="350" mass="39017">MAAHPELHYDGEMIGVRTPKGDIWIQEAEWPQWVRSGRISPETWVHAGEASGHRWRRAADLELFWSEMDSKRDSTGDEIIYPSDILDEGEETRFANDDAENRKAASGSRKRKDGLDSQSGGAVIEPLPLPAPPLPEFLRTIFPKSGFSATEGLVLLNLLVAGLLIFLWKGDYIAELMNLSQRWRIGVAEGKYYYLVATIFMHAGANHLLYNMASLLAASAAVEYTFGRLNTVPAYLVTGLGGAVFSLVQKQSVFLSVGASGAIFGLAGMMIIFLVRFYRRLSARQKWKTRRIYIPLMVLFILPSLFNGDAWGHLGGLGAGLILGWFLPGAGYIRRHLQWVALEREKHPEL</sequence>
<keyword evidence="8" id="KW-0378">Hydrolase</keyword>
<dbReference type="InterPro" id="IPR022764">
    <property type="entry name" value="Peptidase_S54_rhomboid_dom"/>
</dbReference>
<evidence type="ECO:0000259" key="7">
    <source>
        <dbReference type="Pfam" id="PF01694"/>
    </source>
</evidence>
<accession>A0A948S0N1</accession>
<evidence type="ECO:0000256" key="3">
    <source>
        <dbReference type="ARBA" id="ARBA00022989"/>
    </source>
</evidence>
<feature type="compositionally biased region" description="Basic and acidic residues" evidence="5">
    <location>
        <begin position="92"/>
        <end position="103"/>
    </location>
</feature>
<feature type="transmembrane region" description="Helical" evidence="6">
    <location>
        <begin position="192"/>
        <end position="217"/>
    </location>
</feature>
<proteinExistence type="predicted"/>
<dbReference type="InterPro" id="IPR050925">
    <property type="entry name" value="Rhomboid_protease_S54"/>
</dbReference>
<dbReference type="InterPro" id="IPR035952">
    <property type="entry name" value="Rhomboid-like_sf"/>
</dbReference>
<protein>
    <submittedName>
        <fullName evidence="8">Rhomboid family intramembrane serine protease</fullName>
    </submittedName>
</protein>
<feature type="domain" description="Peptidase S54 rhomboid" evidence="7">
    <location>
        <begin position="190"/>
        <end position="327"/>
    </location>
</feature>
<dbReference type="EMBL" id="JAHJDP010000114">
    <property type="protein sequence ID" value="MBU2693122.1"/>
    <property type="molecule type" value="Genomic_DNA"/>
</dbReference>
<evidence type="ECO:0000256" key="4">
    <source>
        <dbReference type="ARBA" id="ARBA00023136"/>
    </source>
</evidence>
<evidence type="ECO:0000256" key="5">
    <source>
        <dbReference type="SAM" id="MobiDB-lite"/>
    </source>
</evidence>
<dbReference type="Proteomes" id="UP000777784">
    <property type="component" value="Unassembled WGS sequence"/>
</dbReference>
<evidence type="ECO:0000256" key="6">
    <source>
        <dbReference type="SAM" id="Phobius"/>
    </source>
</evidence>
<dbReference type="PANTHER" id="PTHR43731">
    <property type="entry name" value="RHOMBOID PROTEASE"/>
    <property type="match status" value="1"/>
</dbReference>
<evidence type="ECO:0000256" key="1">
    <source>
        <dbReference type="ARBA" id="ARBA00004141"/>
    </source>
</evidence>
<dbReference type="Pfam" id="PF01694">
    <property type="entry name" value="Rhomboid"/>
    <property type="match status" value="1"/>
</dbReference>
<feature type="transmembrane region" description="Helical" evidence="6">
    <location>
        <begin position="312"/>
        <end position="333"/>
    </location>
</feature>
<reference evidence="8" key="1">
    <citation type="submission" date="2021-05" db="EMBL/GenBank/DDBJ databases">
        <title>Energy efficiency and biological interactions define the core microbiome of deep oligotrophic groundwater.</title>
        <authorList>
            <person name="Mehrshad M."/>
            <person name="Lopez-Fernandez M."/>
            <person name="Bell E."/>
            <person name="Bernier-Latmani R."/>
            <person name="Bertilsson S."/>
            <person name="Dopson M."/>
        </authorList>
    </citation>
    <scope>NUCLEOTIDE SEQUENCE</scope>
    <source>
        <strain evidence="8">Modern_marine.mb.64</strain>
    </source>
</reference>
<feature type="transmembrane region" description="Helical" evidence="6">
    <location>
        <begin position="147"/>
        <end position="168"/>
    </location>
</feature>
<feature type="region of interest" description="Disordered" evidence="5">
    <location>
        <begin position="92"/>
        <end position="128"/>
    </location>
</feature>
<evidence type="ECO:0000313" key="8">
    <source>
        <dbReference type="EMBL" id="MBU2693122.1"/>
    </source>
</evidence>
<dbReference type="GO" id="GO:0006508">
    <property type="term" value="P:proteolysis"/>
    <property type="evidence" value="ECO:0007669"/>
    <property type="project" value="UniProtKB-KW"/>
</dbReference>
<dbReference type="PANTHER" id="PTHR43731:SF26">
    <property type="entry name" value="RHOMBOID-LIKE PROTEIN 10, CHLOROPLASTIC"/>
    <property type="match status" value="1"/>
</dbReference>
<keyword evidence="3 6" id="KW-1133">Transmembrane helix</keyword>